<dbReference type="AlphaFoldDB" id="F0Y5M6"/>
<proteinExistence type="predicted"/>
<feature type="chain" id="PRO_5003260739" description="VOC domain-containing protein" evidence="1">
    <location>
        <begin position="20"/>
        <end position="151"/>
    </location>
</feature>
<dbReference type="PANTHER" id="PTHR46466:SF1">
    <property type="entry name" value="GLYOXALASE DOMAIN-CONTAINING PROTEIN 4"/>
    <property type="match status" value="1"/>
</dbReference>
<feature type="non-terminal residue" evidence="3">
    <location>
        <position position="151"/>
    </location>
</feature>
<evidence type="ECO:0000259" key="2">
    <source>
        <dbReference type="PROSITE" id="PS51819"/>
    </source>
</evidence>
<evidence type="ECO:0000256" key="1">
    <source>
        <dbReference type="SAM" id="SignalP"/>
    </source>
</evidence>
<dbReference type="Pfam" id="PF00903">
    <property type="entry name" value="Glyoxalase"/>
    <property type="match status" value="1"/>
</dbReference>
<reference evidence="3 4" key="1">
    <citation type="journal article" date="2011" name="Proc. Natl. Acad. Sci. U.S.A.">
        <title>Niche of harmful alga Aureococcus anophagefferens revealed through ecogenomics.</title>
        <authorList>
            <person name="Gobler C.J."/>
            <person name="Berry D.L."/>
            <person name="Dyhrman S.T."/>
            <person name="Wilhelm S.W."/>
            <person name="Salamov A."/>
            <person name="Lobanov A.V."/>
            <person name="Zhang Y."/>
            <person name="Collier J.L."/>
            <person name="Wurch L.L."/>
            <person name="Kustka A.B."/>
            <person name="Dill B.D."/>
            <person name="Shah M."/>
            <person name="VerBerkmoes N.C."/>
            <person name="Kuo A."/>
            <person name="Terry A."/>
            <person name="Pangilinan J."/>
            <person name="Lindquist E.A."/>
            <person name="Lucas S."/>
            <person name="Paulsen I.T."/>
            <person name="Hattenrath-Lehmann T.K."/>
            <person name="Talmage S.C."/>
            <person name="Walker E.A."/>
            <person name="Koch F."/>
            <person name="Burson A.M."/>
            <person name="Marcoval M.A."/>
            <person name="Tang Y.Z."/>
            <person name="Lecleir G.R."/>
            <person name="Coyne K.J."/>
            <person name="Berg G.M."/>
            <person name="Bertrand E.M."/>
            <person name="Saito M.A."/>
            <person name="Gladyshev V.N."/>
            <person name="Grigoriev I.V."/>
        </authorList>
    </citation>
    <scope>NUCLEOTIDE SEQUENCE [LARGE SCALE GENOMIC DNA]</scope>
    <source>
        <strain evidence="4">CCMP 1984</strain>
    </source>
</reference>
<dbReference type="PROSITE" id="PS51819">
    <property type="entry name" value="VOC"/>
    <property type="match status" value="1"/>
</dbReference>
<dbReference type="OrthoDB" id="44061at2759"/>
<dbReference type="InterPro" id="IPR029068">
    <property type="entry name" value="Glyas_Bleomycin-R_OHBP_Dase"/>
</dbReference>
<feature type="signal peptide" evidence="1">
    <location>
        <begin position="1"/>
        <end position="19"/>
    </location>
</feature>
<sequence length="151" mass="16032">MLAPLRFALVVAAASAAGGTRPGPAAHYVIRTSDLHATLEFTTRVLGLVVLRHEENPEACPITCNGDYAVPWSKTMVGTRAEDEAYALEITYNYGVDGYARGSGLHLFEMYVDDAAAAAARATALGYSVHGTSVVGPDGYAFKLRDRPAGR</sequence>
<dbReference type="Proteomes" id="UP000002729">
    <property type="component" value="Unassembled WGS sequence"/>
</dbReference>
<dbReference type="InParanoid" id="F0Y5M6"/>
<dbReference type="InterPro" id="IPR043193">
    <property type="entry name" value="GLOD4"/>
</dbReference>
<evidence type="ECO:0000313" key="4">
    <source>
        <dbReference type="Proteomes" id="UP000002729"/>
    </source>
</evidence>
<dbReference type="SUPFAM" id="SSF54593">
    <property type="entry name" value="Glyoxalase/Bleomycin resistance protein/Dihydroxybiphenyl dioxygenase"/>
    <property type="match status" value="1"/>
</dbReference>
<evidence type="ECO:0000313" key="3">
    <source>
        <dbReference type="EMBL" id="EGB09772.1"/>
    </source>
</evidence>
<name>F0Y5M6_AURAN</name>
<dbReference type="InterPro" id="IPR037523">
    <property type="entry name" value="VOC_core"/>
</dbReference>
<keyword evidence="1" id="KW-0732">Signal</keyword>
<dbReference type="KEGG" id="aaf:AURANDRAFT_23914"/>
<dbReference type="GeneID" id="20219832"/>
<dbReference type="eggNOG" id="KOG2943">
    <property type="taxonomic scope" value="Eukaryota"/>
</dbReference>
<keyword evidence="4" id="KW-1185">Reference proteome</keyword>
<dbReference type="EMBL" id="GL833125">
    <property type="protein sequence ID" value="EGB09772.1"/>
    <property type="molecule type" value="Genomic_DNA"/>
</dbReference>
<dbReference type="Gene3D" id="3.10.180.10">
    <property type="entry name" value="2,3-Dihydroxybiphenyl 1,2-Dioxygenase, domain 1"/>
    <property type="match status" value="1"/>
</dbReference>
<dbReference type="InterPro" id="IPR004360">
    <property type="entry name" value="Glyas_Fos-R_dOase_dom"/>
</dbReference>
<dbReference type="RefSeq" id="XP_009035810.1">
    <property type="nucleotide sequence ID" value="XM_009037562.1"/>
</dbReference>
<dbReference type="PANTHER" id="PTHR46466">
    <property type="entry name" value="GLYOXALASE DOMAIN-CONTAINING PROTEIN 4"/>
    <property type="match status" value="1"/>
</dbReference>
<gene>
    <name evidence="3" type="ORF">AURANDRAFT_23914</name>
</gene>
<feature type="domain" description="VOC" evidence="2">
    <location>
        <begin position="24"/>
        <end position="151"/>
    </location>
</feature>
<accession>F0Y5M6</accession>
<organism evidence="4">
    <name type="scientific">Aureococcus anophagefferens</name>
    <name type="common">Harmful bloom alga</name>
    <dbReference type="NCBI Taxonomy" id="44056"/>
    <lineage>
        <taxon>Eukaryota</taxon>
        <taxon>Sar</taxon>
        <taxon>Stramenopiles</taxon>
        <taxon>Ochrophyta</taxon>
        <taxon>Pelagophyceae</taxon>
        <taxon>Pelagomonadales</taxon>
        <taxon>Pelagomonadaceae</taxon>
        <taxon>Aureococcus</taxon>
    </lineage>
</organism>
<protein>
    <recommendedName>
        <fullName evidence="2">VOC domain-containing protein</fullName>
    </recommendedName>
</protein>